<evidence type="ECO:0000313" key="3">
    <source>
        <dbReference type="Proteomes" id="UP000011115"/>
    </source>
</evidence>
<dbReference type="Proteomes" id="UP000011115">
    <property type="component" value="Unassembled WGS sequence"/>
</dbReference>
<dbReference type="AlphaFoldDB" id="M1DBW0"/>
<name>M1DBW0_SOLTU</name>
<evidence type="ECO:0000256" key="1">
    <source>
        <dbReference type="SAM" id="Coils"/>
    </source>
</evidence>
<evidence type="ECO:0000313" key="2">
    <source>
        <dbReference type="EnsemblPlants" id="PGSC0003DMT400086493"/>
    </source>
</evidence>
<keyword evidence="3" id="KW-1185">Reference proteome</keyword>
<proteinExistence type="predicted"/>
<accession>M1DBW0</accession>
<dbReference type="HOGENOM" id="CLU_029307_9_2_1"/>
<keyword evidence="1" id="KW-0175">Coiled coil</keyword>
<protein>
    <submittedName>
        <fullName evidence="2">Uncharacterized protein</fullName>
    </submittedName>
</protein>
<dbReference type="EnsemblPlants" id="PGSC0003DMT400086493">
    <property type="protein sequence ID" value="PGSC0003DMT400086493"/>
    <property type="gene ID" value="PGSC0003DMG400036064"/>
</dbReference>
<reference evidence="3" key="1">
    <citation type="journal article" date="2011" name="Nature">
        <title>Genome sequence and analysis of the tuber crop potato.</title>
        <authorList>
            <consortium name="The Potato Genome Sequencing Consortium"/>
        </authorList>
    </citation>
    <scope>NUCLEOTIDE SEQUENCE [LARGE SCALE GENOMIC DNA]</scope>
    <source>
        <strain evidence="3">cv. DM1-3 516 R44</strain>
    </source>
</reference>
<organism evidence="2 3">
    <name type="scientific">Solanum tuberosum</name>
    <name type="common">Potato</name>
    <dbReference type="NCBI Taxonomy" id="4113"/>
    <lineage>
        <taxon>Eukaryota</taxon>
        <taxon>Viridiplantae</taxon>
        <taxon>Streptophyta</taxon>
        <taxon>Embryophyta</taxon>
        <taxon>Tracheophyta</taxon>
        <taxon>Spermatophyta</taxon>
        <taxon>Magnoliopsida</taxon>
        <taxon>eudicotyledons</taxon>
        <taxon>Gunneridae</taxon>
        <taxon>Pentapetalae</taxon>
        <taxon>asterids</taxon>
        <taxon>lamiids</taxon>
        <taxon>Solanales</taxon>
        <taxon>Solanaceae</taxon>
        <taxon>Solanoideae</taxon>
        <taxon>Solaneae</taxon>
        <taxon>Solanum</taxon>
    </lineage>
</organism>
<reference evidence="2" key="2">
    <citation type="submission" date="2015-06" db="UniProtKB">
        <authorList>
            <consortium name="EnsemblPlants"/>
        </authorList>
    </citation>
    <scope>IDENTIFICATION</scope>
    <source>
        <strain evidence="2">DM1-3 516 R44</strain>
    </source>
</reference>
<dbReference type="Gramene" id="PGSC0003DMT400086493">
    <property type="protein sequence ID" value="PGSC0003DMT400086493"/>
    <property type="gene ID" value="PGSC0003DMG400036064"/>
</dbReference>
<dbReference type="PaxDb" id="4113-PGSC0003DMT400086493"/>
<dbReference type="InParanoid" id="M1DBW0"/>
<feature type="coiled-coil region" evidence="1">
    <location>
        <begin position="70"/>
        <end position="97"/>
    </location>
</feature>
<sequence>MAVQLLDNMTKMNQEAEKNFMMTTLMTQMDELAKKMVKIETQCKRKDTYFPPQERRNLEDNEVKRIEGILSTIRHKATKQDRELEELKEDIEGMKRMIWSHSKAVQLLENLMSHALP</sequence>